<dbReference type="EMBL" id="BQNB010014193">
    <property type="protein sequence ID" value="GJT25179.1"/>
    <property type="molecule type" value="Genomic_DNA"/>
</dbReference>
<keyword evidence="2" id="KW-0695">RNA-directed DNA polymerase</keyword>
<accession>A0ABQ5CJY4</accession>
<dbReference type="InterPro" id="IPR036397">
    <property type="entry name" value="RNaseH_sf"/>
</dbReference>
<protein>
    <submittedName>
        <fullName evidence="2">Reverse transcriptase</fullName>
    </submittedName>
</protein>
<evidence type="ECO:0000259" key="1">
    <source>
        <dbReference type="Pfam" id="PF13456"/>
    </source>
</evidence>
<keyword evidence="2" id="KW-0808">Transferase</keyword>
<dbReference type="Proteomes" id="UP001151760">
    <property type="component" value="Unassembled WGS sequence"/>
</dbReference>
<keyword evidence="3" id="KW-1185">Reference proteome</keyword>
<organism evidence="2 3">
    <name type="scientific">Tanacetum coccineum</name>
    <dbReference type="NCBI Taxonomy" id="301880"/>
    <lineage>
        <taxon>Eukaryota</taxon>
        <taxon>Viridiplantae</taxon>
        <taxon>Streptophyta</taxon>
        <taxon>Embryophyta</taxon>
        <taxon>Tracheophyta</taxon>
        <taxon>Spermatophyta</taxon>
        <taxon>Magnoliopsida</taxon>
        <taxon>eudicotyledons</taxon>
        <taxon>Gunneridae</taxon>
        <taxon>Pentapetalae</taxon>
        <taxon>asterids</taxon>
        <taxon>campanulids</taxon>
        <taxon>Asterales</taxon>
        <taxon>Asteraceae</taxon>
        <taxon>Asteroideae</taxon>
        <taxon>Anthemideae</taxon>
        <taxon>Anthemidinae</taxon>
        <taxon>Tanacetum</taxon>
    </lineage>
</organism>
<dbReference type="GO" id="GO:0003964">
    <property type="term" value="F:RNA-directed DNA polymerase activity"/>
    <property type="evidence" value="ECO:0007669"/>
    <property type="project" value="UniProtKB-KW"/>
</dbReference>
<proteinExistence type="predicted"/>
<evidence type="ECO:0000313" key="2">
    <source>
        <dbReference type="EMBL" id="GJT25179.1"/>
    </source>
</evidence>
<dbReference type="InterPro" id="IPR012337">
    <property type="entry name" value="RNaseH-like_sf"/>
</dbReference>
<dbReference type="PANTHER" id="PTHR47074:SF11">
    <property type="entry name" value="REVERSE TRANSCRIPTASE-LIKE PROTEIN"/>
    <property type="match status" value="1"/>
</dbReference>
<dbReference type="CDD" id="cd06222">
    <property type="entry name" value="RNase_H_like"/>
    <property type="match status" value="1"/>
</dbReference>
<dbReference type="Pfam" id="PF13456">
    <property type="entry name" value="RVT_3"/>
    <property type="match status" value="1"/>
</dbReference>
<dbReference type="Gene3D" id="3.30.420.10">
    <property type="entry name" value="Ribonuclease H-like superfamily/Ribonuclease H"/>
    <property type="match status" value="1"/>
</dbReference>
<dbReference type="InterPro" id="IPR002156">
    <property type="entry name" value="RNaseH_domain"/>
</dbReference>
<dbReference type="SUPFAM" id="SSF53098">
    <property type="entry name" value="Ribonuclease H-like"/>
    <property type="match status" value="1"/>
</dbReference>
<name>A0ABQ5CJY4_9ASTR</name>
<gene>
    <name evidence="2" type="ORF">Tco_0895116</name>
</gene>
<evidence type="ECO:0000313" key="3">
    <source>
        <dbReference type="Proteomes" id="UP001151760"/>
    </source>
</evidence>
<reference evidence="2" key="1">
    <citation type="journal article" date="2022" name="Int. J. Mol. Sci.">
        <title>Draft Genome of Tanacetum Coccineum: Genomic Comparison of Closely Related Tanacetum-Family Plants.</title>
        <authorList>
            <person name="Yamashiro T."/>
            <person name="Shiraishi A."/>
            <person name="Nakayama K."/>
            <person name="Satake H."/>
        </authorList>
    </citation>
    <scope>NUCLEOTIDE SEQUENCE</scope>
</reference>
<keyword evidence="2" id="KW-0548">Nucleotidyltransferase</keyword>
<dbReference type="PANTHER" id="PTHR47074">
    <property type="entry name" value="BNAC02G40300D PROTEIN"/>
    <property type="match status" value="1"/>
</dbReference>
<feature type="domain" description="RNase H type-1" evidence="1">
    <location>
        <begin position="6"/>
        <end position="101"/>
    </location>
</feature>
<dbReference type="InterPro" id="IPR052929">
    <property type="entry name" value="RNase_H-like_EbsB-rel"/>
</dbReference>
<sequence length="106" mass="11478">MVKINRDAAFKSSKAALSIVVRDSSGSLCYVHCDISCAASALYAEIIAIHSTCLFASNHGWLNAIVESDSQMTISLSSSGAHPPWRFATLIDGIRLWAKNMQITFS</sequence>
<comment type="caution">
    <text evidence="2">The sequence shown here is derived from an EMBL/GenBank/DDBJ whole genome shotgun (WGS) entry which is preliminary data.</text>
</comment>
<dbReference type="InterPro" id="IPR044730">
    <property type="entry name" value="RNase_H-like_dom_plant"/>
</dbReference>
<reference evidence="2" key="2">
    <citation type="submission" date="2022-01" db="EMBL/GenBank/DDBJ databases">
        <authorList>
            <person name="Yamashiro T."/>
            <person name="Shiraishi A."/>
            <person name="Satake H."/>
            <person name="Nakayama K."/>
        </authorList>
    </citation>
    <scope>NUCLEOTIDE SEQUENCE</scope>
</reference>